<keyword evidence="4" id="KW-0963">Cytoplasm</keyword>
<evidence type="ECO:0000256" key="1">
    <source>
        <dbReference type="ARBA" id="ARBA00004170"/>
    </source>
</evidence>
<evidence type="ECO:0000256" key="2">
    <source>
        <dbReference type="ARBA" id="ARBA00004245"/>
    </source>
</evidence>
<dbReference type="Proteomes" id="UP001175271">
    <property type="component" value="Unassembled WGS sequence"/>
</dbReference>
<dbReference type="GO" id="GO:0005856">
    <property type="term" value="C:cytoskeleton"/>
    <property type="evidence" value="ECO:0007669"/>
    <property type="project" value="UniProtKB-SubCell"/>
</dbReference>
<dbReference type="SUPFAM" id="SSF50729">
    <property type="entry name" value="PH domain-like"/>
    <property type="match status" value="1"/>
</dbReference>
<dbReference type="PANTHER" id="PTHR10554:SF1">
    <property type="entry name" value="FI16515P1"/>
    <property type="match status" value="1"/>
</dbReference>
<evidence type="ECO:0000313" key="9">
    <source>
        <dbReference type="EMBL" id="KAK0406195.1"/>
    </source>
</evidence>
<evidence type="ECO:0000256" key="5">
    <source>
        <dbReference type="ARBA" id="ARBA00022737"/>
    </source>
</evidence>
<dbReference type="InterPro" id="IPR036034">
    <property type="entry name" value="PDZ_sf"/>
</dbReference>
<evidence type="ECO:0000259" key="8">
    <source>
        <dbReference type="PROSITE" id="PS50106"/>
    </source>
</evidence>
<organism evidence="9 10">
    <name type="scientific">Steinernema hermaphroditum</name>
    <dbReference type="NCBI Taxonomy" id="289476"/>
    <lineage>
        <taxon>Eukaryota</taxon>
        <taxon>Metazoa</taxon>
        <taxon>Ecdysozoa</taxon>
        <taxon>Nematoda</taxon>
        <taxon>Chromadorea</taxon>
        <taxon>Rhabditida</taxon>
        <taxon>Tylenchina</taxon>
        <taxon>Panagrolaimomorpha</taxon>
        <taxon>Strongyloidoidea</taxon>
        <taxon>Steinernematidae</taxon>
        <taxon>Steinernema</taxon>
    </lineage>
</organism>
<dbReference type="InterPro" id="IPR011993">
    <property type="entry name" value="PH-like_dom_sf"/>
</dbReference>
<dbReference type="GO" id="GO:0005198">
    <property type="term" value="F:structural molecule activity"/>
    <property type="evidence" value="ECO:0007669"/>
    <property type="project" value="InterPro"/>
</dbReference>
<dbReference type="Gene3D" id="2.30.42.10">
    <property type="match status" value="1"/>
</dbReference>
<evidence type="ECO:0000256" key="3">
    <source>
        <dbReference type="ARBA" id="ARBA00010798"/>
    </source>
</evidence>
<sequence length="509" mass="57685">MKTRHRNLDVVHSGMVLISDGKGRGRPARLQLTKDQLTIQVPVMSESESDSASPAVQEVDSKPRTVTLQRAKGGLGLSIKGGQDGNQVIPIVISKLMIGLPAEQSGQLYVGDTILTINGVSVEGKTHDDVVQMLKDAGAEVTLTVKNNPQIAPFVKSGSLKSRRSGSALDRMYETNTWKSALKQQVDTDRDAQQAQKDDDNEGWKTITKIPLPMAFVTRYLWGTDKIRHNQFEVRAVDGKSTGIVHCEDKSALEQWIKHIQTHINAVNQKSIKMSNKYLHPSEQISYIGWVEERMPEGYFEDPKQRWEPRFVIFKGSDFCMFESPPLNSEDLEKCICLYKTFETALKVASYDGIRRDRREHTCWIETAEHNTHYLSLGSSQLFKQFENAYNTCVYKSVTAIQTRTFACSYESRPCGLVLDIKQGISLYDIPTKRYAWQYRFQDLDSSSDDGKLRLQMIFKDERSLSPSRLEIKDIECDQLIAVVLTLHAFYVTKIMGADPEYLRAIPLK</sequence>
<evidence type="ECO:0000256" key="6">
    <source>
        <dbReference type="ARBA" id="ARBA00023136"/>
    </source>
</evidence>
<keyword evidence="5" id="KW-0677">Repeat</keyword>
<comment type="caution">
    <text evidence="9">The sequence shown here is derived from an EMBL/GenBank/DDBJ whole genome shotgun (WGS) entry which is preliminary data.</text>
</comment>
<reference evidence="9" key="1">
    <citation type="submission" date="2023-06" db="EMBL/GenBank/DDBJ databases">
        <title>Genomic analysis of the entomopathogenic nematode Steinernema hermaphroditum.</title>
        <authorList>
            <person name="Schwarz E.M."/>
            <person name="Heppert J.K."/>
            <person name="Baniya A."/>
            <person name="Schwartz H.T."/>
            <person name="Tan C.-H."/>
            <person name="Antoshechkin I."/>
            <person name="Sternberg P.W."/>
            <person name="Goodrich-Blair H."/>
            <person name="Dillman A.R."/>
        </authorList>
    </citation>
    <scope>NUCLEOTIDE SEQUENCE</scope>
    <source>
        <strain evidence="9">PS9179</strain>
        <tissue evidence="9">Whole animal</tissue>
    </source>
</reference>
<dbReference type="PANTHER" id="PTHR10554">
    <property type="entry name" value="SYNTROPHIN"/>
    <property type="match status" value="1"/>
</dbReference>
<dbReference type="Pfam" id="PF18012">
    <property type="entry name" value="PH_17"/>
    <property type="match status" value="1"/>
</dbReference>
<dbReference type="InterPro" id="IPR001478">
    <property type="entry name" value="PDZ"/>
</dbReference>
<name>A0AA39HHX7_9BILA</name>
<evidence type="ECO:0000256" key="7">
    <source>
        <dbReference type="ARBA" id="ARBA00023212"/>
    </source>
</evidence>
<accession>A0AA39HHX7</accession>
<dbReference type="Gene3D" id="2.30.29.30">
    <property type="entry name" value="Pleckstrin-homology domain (PH domain)/Phosphotyrosine-binding domain (PTB)"/>
    <property type="match status" value="1"/>
</dbReference>
<dbReference type="InterPro" id="IPR055108">
    <property type="entry name" value="Syntrophin_4th"/>
</dbReference>
<dbReference type="SMART" id="SM00228">
    <property type="entry name" value="PDZ"/>
    <property type="match status" value="1"/>
</dbReference>
<dbReference type="InterPro" id="IPR015482">
    <property type="entry name" value="Syntrophin"/>
</dbReference>
<keyword evidence="7" id="KW-0206">Cytoskeleton</keyword>
<feature type="domain" description="PDZ" evidence="8">
    <location>
        <begin position="65"/>
        <end position="149"/>
    </location>
</feature>
<dbReference type="AlphaFoldDB" id="A0AA39HHX7"/>
<protein>
    <recommendedName>
        <fullName evidence="8">PDZ domain-containing protein</fullName>
    </recommendedName>
</protein>
<comment type="similarity">
    <text evidence="3">Belongs to the syntrophin family.</text>
</comment>
<evidence type="ECO:0000256" key="4">
    <source>
        <dbReference type="ARBA" id="ARBA00022490"/>
    </source>
</evidence>
<keyword evidence="10" id="KW-1185">Reference proteome</keyword>
<proteinExistence type="inferred from homology"/>
<dbReference type="EMBL" id="JAUCMV010000004">
    <property type="protein sequence ID" value="KAK0406195.1"/>
    <property type="molecule type" value="Genomic_DNA"/>
</dbReference>
<comment type="subcellular location">
    <subcellularLocation>
        <location evidence="2">Cytoplasm</location>
        <location evidence="2">Cytoskeleton</location>
    </subcellularLocation>
    <subcellularLocation>
        <location evidence="1">Membrane</location>
        <topology evidence="1">Peripheral membrane protein</topology>
    </subcellularLocation>
</comment>
<dbReference type="InterPro" id="IPR041428">
    <property type="entry name" value="PHsplit_syntrophin"/>
</dbReference>
<dbReference type="PROSITE" id="PS50106">
    <property type="entry name" value="PDZ"/>
    <property type="match status" value="1"/>
</dbReference>
<dbReference type="Pfam" id="PF00595">
    <property type="entry name" value="PDZ"/>
    <property type="match status" value="1"/>
</dbReference>
<dbReference type="Pfam" id="PF23012">
    <property type="entry name" value="Syntrophin_4th"/>
    <property type="match status" value="1"/>
</dbReference>
<keyword evidence="6" id="KW-0472">Membrane</keyword>
<evidence type="ECO:0000313" key="10">
    <source>
        <dbReference type="Proteomes" id="UP001175271"/>
    </source>
</evidence>
<dbReference type="GO" id="GO:0016010">
    <property type="term" value="C:dystrophin-associated glycoprotein complex"/>
    <property type="evidence" value="ECO:0007669"/>
    <property type="project" value="TreeGrafter"/>
</dbReference>
<gene>
    <name evidence="9" type="ORF">QR680_018426</name>
</gene>
<dbReference type="SUPFAM" id="SSF50156">
    <property type="entry name" value="PDZ domain-like"/>
    <property type="match status" value="1"/>
</dbReference>